<accession>A0A372NQ88</accession>
<keyword evidence="1" id="KW-0732">Signal</keyword>
<protein>
    <submittedName>
        <fullName evidence="2">Uncharacterized protein</fullName>
    </submittedName>
</protein>
<evidence type="ECO:0000256" key="1">
    <source>
        <dbReference type="SAM" id="SignalP"/>
    </source>
</evidence>
<proteinExistence type="predicted"/>
<reference evidence="2 3" key="1">
    <citation type="submission" date="2018-08" db="EMBL/GenBank/DDBJ databases">
        <title>Mucilaginibacter sp. MYSH2.</title>
        <authorList>
            <person name="Seo T."/>
        </authorList>
    </citation>
    <scope>NUCLEOTIDE SEQUENCE [LARGE SCALE GENOMIC DNA]</scope>
    <source>
        <strain evidence="2 3">MYSH2</strain>
    </source>
</reference>
<evidence type="ECO:0000313" key="2">
    <source>
        <dbReference type="EMBL" id="RFZ91101.1"/>
    </source>
</evidence>
<dbReference type="AlphaFoldDB" id="A0A372NQ88"/>
<dbReference type="EMBL" id="QWDC01000003">
    <property type="protein sequence ID" value="RFZ91101.1"/>
    <property type="molecule type" value="Genomic_DNA"/>
</dbReference>
<gene>
    <name evidence="2" type="ORF">D0C36_19355</name>
</gene>
<name>A0A372NQ88_9SPHI</name>
<organism evidence="2 3">
    <name type="scientific">Mucilaginibacter conchicola</name>
    <dbReference type="NCBI Taxonomy" id="2303333"/>
    <lineage>
        <taxon>Bacteria</taxon>
        <taxon>Pseudomonadati</taxon>
        <taxon>Bacteroidota</taxon>
        <taxon>Sphingobacteriia</taxon>
        <taxon>Sphingobacteriales</taxon>
        <taxon>Sphingobacteriaceae</taxon>
        <taxon>Mucilaginibacter</taxon>
    </lineage>
</organism>
<sequence>MKKNIFGILAIAIAISASAFTSPSKTAVKRTVNYKWFLISGNIAPTTPVPTANATYISGADGPDQPTEAQMCPGGTRQCVSGFDPSKVTTSNTLNGAQVSDVHTALRANQ</sequence>
<dbReference type="RefSeq" id="WP_117393304.1">
    <property type="nucleotide sequence ID" value="NZ_QWDC01000003.1"/>
</dbReference>
<evidence type="ECO:0000313" key="3">
    <source>
        <dbReference type="Proteomes" id="UP000264217"/>
    </source>
</evidence>
<feature type="chain" id="PRO_5016714147" evidence="1">
    <location>
        <begin position="20"/>
        <end position="110"/>
    </location>
</feature>
<comment type="caution">
    <text evidence="2">The sequence shown here is derived from an EMBL/GenBank/DDBJ whole genome shotgun (WGS) entry which is preliminary data.</text>
</comment>
<keyword evidence="3" id="KW-1185">Reference proteome</keyword>
<dbReference type="Proteomes" id="UP000264217">
    <property type="component" value="Unassembled WGS sequence"/>
</dbReference>
<feature type="signal peptide" evidence="1">
    <location>
        <begin position="1"/>
        <end position="19"/>
    </location>
</feature>